<dbReference type="Proteomes" id="UP001175271">
    <property type="component" value="Unassembled WGS sequence"/>
</dbReference>
<evidence type="ECO:0000256" key="1">
    <source>
        <dbReference type="SAM" id="Phobius"/>
    </source>
</evidence>
<feature type="signal peptide" evidence="2">
    <location>
        <begin position="1"/>
        <end position="19"/>
    </location>
</feature>
<keyword evidence="1" id="KW-0472">Membrane</keyword>
<name>A0AA39LVW7_9BILA</name>
<gene>
    <name evidence="3" type="ORF">QR680_005695</name>
</gene>
<evidence type="ECO:0008006" key="5">
    <source>
        <dbReference type="Google" id="ProtNLM"/>
    </source>
</evidence>
<sequence length="579" mass="63415">MRLLGFLLLGSLLALPATAKVIDAFCGSGPLSLDNTTIIRFATTGFPESPYPNTACSTTFNLTTEGFFVFEHINLAVDDVLTFSGIEDASLSGNQWSWNSTFFYPSTPQSGLVTVALNVSSEYQTAGFRLWLFPYNSGATPNCDDDAICGESQIVFSPGFPYDHIEAADFEVTLPVNSNGQRYALTHAKLTLSSLIVNAKTPLSKKFVTTPTVLSDATCYNGYNPANLTVTFNRESTSGDFFVLVVETNKNTLQFTHPGENTTLNEVMKPFQVFTNDRGSLYPSCSSSSNYLTVDGLTERDDYSLGMWLQYFDNEGKDNLKILCISANHTFDGTLEGNIYGPVNQQVADPNMKSYGDVFTLFNNNWFFSFLPDNCQFTMTSDVTINGAGGLYYAMAFPKKVEPATFIVSQGQRVSAETPGYPYGYATGASANYTFKGNKEQVLKLCVEDHGLTFTGFDTTRASLRVYEGDAAVHSRILRSIEAEDDLKLGCVYSENPGDSMFVRFEAPDTVVLQMLDNQPIPVVMGGRVTPTFNVSSLGFRFSVENALYVTPPTATESAPSAFAGFFSLILIAVFWCIN</sequence>
<organism evidence="3 4">
    <name type="scientific">Steinernema hermaphroditum</name>
    <dbReference type="NCBI Taxonomy" id="289476"/>
    <lineage>
        <taxon>Eukaryota</taxon>
        <taxon>Metazoa</taxon>
        <taxon>Ecdysozoa</taxon>
        <taxon>Nematoda</taxon>
        <taxon>Chromadorea</taxon>
        <taxon>Rhabditida</taxon>
        <taxon>Tylenchina</taxon>
        <taxon>Panagrolaimomorpha</taxon>
        <taxon>Strongyloidoidea</taxon>
        <taxon>Steinernematidae</taxon>
        <taxon>Steinernema</taxon>
    </lineage>
</organism>
<keyword evidence="4" id="KW-1185">Reference proteome</keyword>
<accession>A0AA39LVW7</accession>
<keyword evidence="2" id="KW-0732">Signal</keyword>
<comment type="caution">
    <text evidence="3">The sequence shown here is derived from an EMBL/GenBank/DDBJ whole genome shotgun (WGS) entry which is preliminary data.</text>
</comment>
<feature type="chain" id="PRO_5041449276" description="CUB domain-containing protein" evidence="2">
    <location>
        <begin position="20"/>
        <end position="579"/>
    </location>
</feature>
<evidence type="ECO:0000256" key="2">
    <source>
        <dbReference type="SAM" id="SignalP"/>
    </source>
</evidence>
<evidence type="ECO:0000313" key="3">
    <source>
        <dbReference type="EMBL" id="KAK0411528.1"/>
    </source>
</evidence>
<reference evidence="3" key="1">
    <citation type="submission" date="2023-06" db="EMBL/GenBank/DDBJ databases">
        <title>Genomic analysis of the entomopathogenic nematode Steinernema hermaphroditum.</title>
        <authorList>
            <person name="Schwarz E.M."/>
            <person name="Heppert J.K."/>
            <person name="Baniya A."/>
            <person name="Schwartz H.T."/>
            <person name="Tan C.-H."/>
            <person name="Antoshechkin I."/>
            <person name="Sternberg P.W."/>
            <person name="Goodrich-Blair H."/>
            <person name="Dillman A.R."/>
        </authorList>
    </citation>
    <scope>NUCLEOTIDE SEQUENCE</scope>
    <source>
        <strain evidence="3">PS9179</strain>
        <tissue evidence="3">Whole animal</tissue>
    </source>
</reference>
<evidence type="ECO:0000313" key="4">
    <source>
        <dbReference type="Proteomes" id="UP001175271"/>
    </source>
</evidence>
<dbReference type="EMBL" id="JAUCMV010000003">
    <property type="protein sequence ID" value="KAK0411528.1"/>
    <property type="molecule type" value="Genomic_DNA"/>
</dbReference>
<protein>
    <recommendedName>
        <fullName evidence="5">CUB domain-containing protein</fullName>
    </recommendedName>
</protein>
<dbReference type="AlphaFoldDB" id="A0AA39LVW7"/>
<keyword evidence="1" id="KW-0812">Transmembrane</keyword>
<proteinExistence type="predicted"/>
<feature type="transmembrane region" description="Helical" evidence="1">
    <location>
        <begin position="559"/>
        <end position="578"/>
    </location>
</feature>
<keyword evidence="1" id="KW-1133">Transmembrane helix</keyword>